<keyword evidence="1" id="KW-0732">Signal</keyword>
<sequence>MATIADRHLILYLFVLLFAPAHVLGQRETNLFATDTHDLLSNVSAEAFGAESVAPLMQRSTQGGNIQCGAGFGYCAIDIFFLRAYHYLQISEVAIRPALSVANTGSACDPVTHAVRTSLARRMKCAVLEDAIRRAANAVTTVATVVRGTTVERAGGR</sequence>
<accession>A0A5N6UMY2</accession>
<dbReference type="OrthoDB" id="4503140at2759"/>
<protein>
    <submittedName>
        <fullName evidence="2">Uncharacterized protein</fullName>
    </submittedName>
</protein>
<feature type="signal peptide" evidence="1">
    <location>
        <begin position="1"/>
        <end position="25"/>
    </location>
</feature>
<organism evidence="2 3">
    <name type="scientific">Aspergillus tamarii</name>
    <dbReference type="NCBI Taxonomy" id="41984"/>
    <lineage>
        <taxon>Eukaryota</taxon>
        <taxon>Fungi</taxon>
        <taxon>Dikarya</taxon>
        <taxon>Ascomycota</taxon>
        <taxon>Pezizomycotina</taxon>
        <taxon>Eurotiomycetes</taxon>
        <taxon>Eurotiomycetidae</taxon>
        <taxon>Eurotiales</taxon>
        <taxon>Aspergillaceae</taxon>
        <taxon>Aspergillus</taxon>
        <taxon>Aspergillus subgen. Circumdati</taxon>
    </lineage>
</organism>
<reference evidence="2 3" key="1">
    <citation type="submission" date="2019-04" db="EMBL/GenBank/DDBJ databases">
        <title>Friends and foes A comparative genomics study of 23 Aspergillus species from section Flavi.</title>
        <authorList>
            <consortium name="DOE Joint Genome Institute"/>
            <person name="Kjaerbolling I."/>
            <person name="Vesth T."/>
            <person name="Frisvad J.C."/>
            <person name="Nybo J.L."/>
            <person name="Theobald S."/>
            <person name="Kildgaard S."/>
            <person name="Isbrandt T."/>
            <person name="Kuo A."/>
            <person name="Sato A."/>
            <person name="Lyhne E.K."/>
            <person name="Kogle M.E."/>
            <person name="Wiebenga A."/>
            <person name="Kun R.S."/>
            <person name="Lubbers R.J."/>
            <person name="Makela M.R."/>
            <person name="Barry K."/>
            <person name="Chovatia M."/>
            <person name="Clum A."/>
            <person name="Daum C."/>
            <person name="Haridas S."/>
            <person name="He G."/>
            <person name="LaButti K."/>
            <person name="Lipzen A."/>
            <person name="Mondo S."/>
            <person name="Riley R."/>
            <person name="Salamov A."/>
            <person name="Simmons B.A."/>
            <person name="Magnuson J.K."/>
            <person name="Henrissat B."/>
            <person name="Mortensen U.H."/>
            <person name="Larsen T.O."/>
            <person name="Devries R.P."/>
            <person name="Grigoriev I.V."/>
            <person name="Machida M."/>
            <person name="Baker S.E."/>
            <person name="Andersen M.R."/>
        </authorList>
    </citation>
    <scope>NUCLEOTIDE SEQUENCE [LARGE SCALE GENOMIC DNA]</scope>
    <source>
        <strain evidence="2 3">CBS 117626</strain>
    </source>
</reference>
<keyword evidence="3" id="KW-1185">Reference proteome</keyword>
<proteinExistence type="predicted"/>
<feature type="chain" id="PRO_5024891232" evidence="1">
    <location>
        <begin position="26"/>
        <end position="157"/>
    </location>
</feature>
<evidence type="ECO:0000256" key="1">
    <source>
        <dbReference type="SAM" id="SignalP"/>
    </source>
</evidence>
<dbReference type="EMBL" id="ML738664">
    <property type="protein sequence ID" value="KAE8159998.1"/>
    <property type="molecule type" value="Genomic_DNA"/>
</dbReference>
<evidence type="ECO:0000313" key="3">
    <source>
        <dbReference type="Proteomes" id="UP000326950"/>
    </source>
</evidence>
<gene>
    <name evidence="2" type="ORF">BDV40DRAFT_302656</name>
</gene>
<dbReference type="Proteomes" id="UP000326950">
    <property type="component" value="Unassembled WGS sequence"/>
</dbReference>
<name>A0A5N6UMY2_ASPTM</name>
<evidence type="ECO:0000313" key="2">
    <source>
        <dbReference type="EMBL" id="KAE8159998.1"/>
    </source>
</evidence>
<dbReference type="AlphaFoldDB" id="A0A5N6UMY2"/>